<sequence>MGFRLSPRGTHSKAKGSANYTIMFPQDYFELLGFLAETEVNAPRRKMLATMGEGLHAISCRIENADAAANGLADLGLKTQELNSFSRPVQRSDGSENIASFSTLTFSPSEVPFGSVFMCQHKTPEVVWMPELLDHPNGACGLDAVLAISDTPEQDALAFARLWAHGTVSESEGCFSVETGLNSAALMLFTAENLAKLFPDANFESTAQGAFAGIRIKTSDSERLKTFLSKSQIPYSLSLDGVYLCPQNASGVLLEFV</sequence>
<evidence type="ECO:0000313" key="3">
    <source>
        <dbReference type="Proteomes" id="UP000003257"/>
    </source>
</evidence>
<dbReference type="PANTHER" id="PTHR40265:SF1">
    <property type="entry name" value="GLYOXALASE-LIKE DOMAIN-CONTAINING PROTEIN"/>
    <property type="match status" value="1"/>
</dbReference>
<dbReference type="InterPro" id="IPR029068">
    <property type="entry name" value="Glyas_Bleomycin-R_OHBP_Dase"/>
</dbReference>
<gene>
    <name evidence="2" type="ORF">OIHEL45_19841</name>
</gene>
<dbReference type="InterPro" id="IPR025870">
    <property type="entry name" value="Glyoxalase-like_dom"/>
</dbReference>
<evidence type="ECO:0000259" key="1">
    <source>
        <dbReference type="Pfam" id="PF13468"/>
    </source>
</evidence>
<proteinExistence type="predicted"/>
<accession>A0ABM9X1S0</accession>
<reference evidence="2 3" key="1">
    <citation type="submission" date="2007-11" db="EMBL/GenBank/DDBJ databases">
        <authorList>
            <person name="Wagner-Dobler I."/>
            <person name="Ferriera S."/>
            <person name="Johnson J."/>
            <person name="Kravitz S."/>
            <person name="Beeson K."/>
            <person name="Sutton G."/>
            <person name="Rogers Y.-H."/>
            <person name="Friedman R."/>
            <person name="Frazier M."/>
            <person name="Venter J.C."/>
        </authorList>
    </citation>
    <scope>NUCLEOTIDE SEQUENCE [LARGE SCALE GENOMIC DNA]</scope>
    <source>
        <strain evidence="2 3">HEL-45</strain>
    </source>
</reference>
<evidence type="ECO:0000313" key="2">
    <source>
        <dbReference type="EMBL" id="EDQ03407.1"/>
    </source>
</evidence>
<dbReference type="Gene3D" id="3.10.180.10">
    <property type="entry name" value="2,3-Dihydroxybiphenyl 1,2-Dioxygenase, domain 1"/>
    <property type="match status" value="1"/>
</dbReference>
<feature type="domain" description="Glyoxalase-like" evidence="1">
    <location>
        <begin position="1"/>
        <end position="161"/>
    </location>
</feature>
<comment type="caution">
    <text evidence="2">The sequence shown here is derived from an EMBL/GenBank/DDBJ whole genome shotgun (WGS) entry which is preliminary data.</text>
</comment>
<dbReference type="Pfam" id="PF13468">
    <property type="entry name" value="Glyoxalase_3"/>
    <property type="match status" value="1"/>
</dbReference>
<name>A0ABM9X1S0_9RHOB</name>
<organism evidence="2 3">
    <name type="scientific">Sulfitobacter indolifex HEL-45</name>
    <dbReference type="NCBI Taxonomy" id="391624"/>
    <lineage>
        <taxon>Bacteria</taxon>
        <taxon>Pseudomonadati</taxon>
        <taxon>Pseudomonadota</taxon>
        <taxon>Alphaproteobacteria</taxon>
        <taxon>Rhodobacterales</taxon>
        <taxon>Roseobacteraceae</taxon>
        <taxon>Sulfitobacter</taxon>
    </lineage>
</organism>
<dbReference type="PANTHER" id="PTHR40265">
    <property type="entry name" value="BLL2707 PROTEIN"/>
    <property type="match status" value="1"/>
</dbReference>
<keyword evidence="3" id="KW-1185">Reference proteome</keyword>
<dbReference type="EMBL" id="ABID01000019">
    <property type="protein sequence ID" value="EDQ03407.1"/>
    <property type="molecule type" value="Genomic_DNA"/>
</dbReference>
<protein>
    <recommendedName>
        <fullName evidence="1">Glyoxalase-like domain-containing protein</fullName>
    </recommendedName>
</protein>
<dbReference type="Proteomes" id="UP000003257">
    <property type="component" value="Unassembled WGS sequence"/>
</dbReference>